<dbReference type="EMBL" id="BSKO01000001">
    <property type="protein sequence ID" value="GLO64719.1"/>
    <property type="molecule type" value="Genomic_DNA"/>
</dbReference>
<protein>
    <submittedName>
        <fullName evidence="1">Uncharacterized protein</fullName>
    </submittedName>
</protein>
<accession>A0ABQ5TDE4</accession>
<evidence type="ECO:0000313" key="2">
    <source>
        <dbReference type="Proteomes" id="UP001275436"/>
    </source>
</evidence>
<sequence length="78" mass="9004">MSLSMFKDEHQEKANNLLNQFDSNTMHAALCVIEGDFSKAATHYFNNAHICNELQYMKNEKETMDQIVRQMKAHGITP</sequence>
<organism evidence="1 2">
    <name type="scientific">Oceanobacillus kimchii</name>
    <dbReference type="NCBI Taxonomy" id="746691"/>
    <lineage>
        <taxon>Bacteria</taxon>
        <taxon>Bacillati</taxon>
        <taxon>Bacillota</taxon>
        <taxon>Bacilli</taxon>
        <taxon>Bacillales</taxon>
        <taxon>Bacillaceae</taxon>
        <taxon>Oceanobacillus</taxon>
    </lineage>
</organism>
<dbReference type="Proteomes" id="UP001275436">
    <property type="component" value="Unassembled WGS sequence"/>
</dbReference>
<dbReference type="RefSeq" id="WP_317957655.1">
    <property type="nucleotide sequence ID" value="NZ_BSKO01000001.1"/>
</dbReference>
<name>A0ABQ5TDE4_9BACI</name>
<evidence type="ECO:0000313" key="1">
    <source>
        <dbReference type="EMBL" id="GLO64719.1"/>
    </source>
</evidence>
<proteinExistence type="predicted"/>
<reference evidence="1 2" key="1">
    <citation type="submission" date="2023-02" db="EMBL/GenBank/DDBJ databases">
        <title>Oceanobacillus kimchii IFOP_LL358 isolated form Alexandrium catenella lab strain.</title>
        <authorList>
            <person name="Gajardo G."/>
            <person name="Ueki S."/>
            <person name="Maruyama F."/>
        </authorList>
    </citation>
    <scope>NUCLEOTIDE SEQUENCE [LARGE SCALE GENOMIC DNA]</scope>
    <source>
        <strain evidence="1 2">IFOP_LL358</strain>
    </source>
</reference>
<gene>
    <name evidence="1" type="ORF">MACH08_05030</name>
</gene>
<comment type="caution">
    <text evidence="1">The sequence shown here is derived from an EMBL/GenBank/DDBJ whole genome shotgun (WGS) entry which is preliminary data.</text>
</comment>
<keyword evidence="2" id="KW-1185">Reference proteome</keyword>